<evidence type="ECO:0000256" key="3">
    <source>
        <dbReference type="ARBA" id="ARBA00022989"/>
    </source>
</evidence>
<dbReference type="PANTHER" id="PTHR43077">
    <property type="entry name" value="TRANSPORT PERMEASE YVFS-RELATED"/>
    <property type="match status" value="1"/>
</dbReference>
<dbReference type="InterPro" id="IPR047817">
    <property type="entry name" value="ABC2_TM_bact-type"/>
</dbReference>
<keyword evidence="3 5" id="KW-1133">Transmembrane helix</keyword>
<feature type="transmembrane region" description="Helical" evidence="5">
    <location>
        <begin position="109"/>
        <end position="136"/>
    </location>
</feature>
<feature type="transmembrane region" description="Helical" evidence="5">
    <location>
        <begin position="175"/>
        <end position="194"/>
    </location>
</feature>
<feature type="transmembrane region" description="Helical" evidence="5">
    <location>
        <begin position="67"/>
        <end position="88"/>
    </location>
</feature>
<comment type="similarity">
    <text evidence="5">Belongs to the ABC-2 integral membrane protein family.</text>
</comment>
<dbReference type="PROSITE" id="PS51012">
    <property type="entry name" value="ABC_TM2"/>
    <property type="match status" value="1"/>
</dbReference>
<dbReference type="PANTHER" id="PTHR43077:SF10">
    <property type="entry name" value="TRANSPORT PERMEASE PROTEIN"/>
    <property type="match status" value="1"/>
</dbReference>
<evidence type="ECO:0000256" key="1">
    <source>
        <dbReference type="ARBA" id="ARBA00004141"/>
    </source>
</evidence>
<sequence length="261" mass="26682">MGGPSFTARVVWALARRSIRGSLRRPQFLAPLVIFPSMFLAVNVGGLTRTTSLPGFPAVDGFLDFQLAAAITQSLLIGGVATGIATALEIEGGFFDRLVASPIPRTALVLGRLIATAVTSAGQITYFLIIGLIFGASVKGGIAGVAVVYLIGIIAGVGFGAIGQAIALRAKSASTVQGIFPLVLVVLFASSAFFPRELLSSPVDVVAKYNPLSYISDGMRNPIIDGVGSTSVLEGVASALLVVAAAGGVAVLALRGRLRDA</sequence>
<evidence type="ECO:0000313" key="7">
    <source>
        <dbReference type="EMBL" id="XAY06592.1"/>
    </source>
</evidence>
<proteinExistence type="inferred from homology"/>
<name>A0AAU7AY55_9ACTN</name>
<protein>
    <recommendedName>
        <fullName evidence="5">Transport permease protein</fullName>
    </recommendedName>
</protein>
<evidence type="ECO:0000259" key="6">
    <source>
        <dbReference type="PROSITE" id="PS51012"/>
    </source>
</evidence>
<dbReference type="KEGG" id="parq:DSM112329_03466"/>
<dbReference type="PIRSF" id="PIRSF006648">
    <property type="entry name" value="DrrB"/>
    <property type="match status" value="1"/>
</dbReference>
<evidence type="ECO:0000256" key="5">
    <source>
        <dbReference type="RuleBase" id="RU361157"/>
    </source>
</evidence>
<keyword evidence="2 5" id="KW-0812">Transmembrane</keyword>
<gene>
    <name evidence="7" type="ORF">DSM112329_03466</name>
</gene>
<accession>A0AAU7AY55</accession>
<evidence type="ECO:0000256" key="4">
    <source>
        <dbReference type="ARBA" id="ARBA00023136"/>
    </source>
</evidence>
<dbReference type="Pfam" id="PF01061">
    <property type="entry name" value="ABC2_membrane"/>
    <property type="match status" value="1"/>
</dbReference>
<dbReference type="AlphaFoldDB" id="A0AAU7AY55"/>
<dbReference type="GO" id="GO:0043190">
    <property type="term" value="C:ATP-binding cassette (ABC) transporter complex"/>
    <property type="evidence" value="ECO:0007669"/>
    <property type="project" value="InterPro"/>
</dbReference>
<keyword evidence="5" id="KW-1003">Cell membrane</keyword>
<feature type="transmembrane region" description="Helical" evidence="5">
    <location>
        <begin position="28"/>
        <end position="47"/>
    </location>
</feature>
<dbReference type="EMBL" id="CP114014">
    <property type="protein sequence ID" value="XAY06592.1"/>
    <property type="molecule type" value="Genomic_DNA"/>
</dbReference>
<dbReference type="InterPro" id="IPR051328">
    <property type="entry name" value="T7SS_ABC-Transporter"/>
</dbReference>
<keyword evidence="5" id="KW-0813">Transport</keyword>
<feature type="domain" description="ABC transmembrane type-2" evidence="6">
    <location>
        <begin position="27"/>
        <end position="257"/>
    </location>
</feature>
<keyword evidence="4 5" id="KW-0472">Membrane</keyword>
<reference evidence="7" key="1">
    <citation type="submission" date="2022-12" db="EMBL/GenBank/DDBJ databases">
        <title>Paraconexibacter alkalitolerans sp. nov. and Baekduia alba sp. nov., isolated from soil and emended description of the genera Paraconexibacter (Chun et al., 2020) and Baekduia (An et al., 2020).</title>
        <authorList>
            <person name="Vieira S."/>
            <person name="Huber K.J."/>
            <person name="Geppert A."/>
            <person name="Wolf J."/>
            <person name="Neumann-Schaal M."/>
            <person name="Muesken M."/>
            <person name="Overmann J."/>
        </authorList>
    </citation>
    <scope>NUCLEOTIDE SEQUENCE</scope>
    <source>
        <strain evidence="7">AEG42_29</strain>
    </source>
</reference>
<evidence type="ECO:0000256" key="2">
    <source>
        <dbReference type="ARBA" id="ARBA00022692"/>
    </source>
</evidence>
<feature type="transmembrane region" description="Helical" evidence="5">
    <location>
        <begin position="235"/>
        <end position="254"/>
    </location>
</feature>
<feature type="transmembrane region" description="Helical" evidence="5">
    <location>
        <begin position="142"/>
        <end position="163"/>
    </location>
</feature>
<dbReference type="InterPro" id="IPR000412">
    <property type="entry name" value="ABC_2_transport"/>
</dbReference>
<comment type="subcellular location">
    <subcellularLocation>
        <location evidence="5">Cell membrane</location>
        <topology evidence="5">Multi-pass membrane protein</topology>
    </subcellularLocation>
    <subcellularLocation>
        <location evidence="1">Membrane</location>
        <topology evidence="1">Multi-pass membrane protein</topology>
    </subcellularLocation>
</comment>
<dbReference type="GO" id="GO:0140359">
    <property type="term" value="F:ABC-type transporter activity"/>
    <property type="evidence" value="ECO:0007669"/>
    <property type="project" value="InterPro"/>
</dbReference>
<dbReference type="RefSeq" id="WP_354697821.1">
    <property type="nucleotide sequence ID" value="NZ_CP114014.1"/>
</dbReference>
<dbReference type="InterPro" id="IPR013525">
    <property type="entry name" value="ABC2_TM"/>
</dbReference>
<organism evidence="7">
    <name type="scientific">Paraconexibacter sp. AEG42_29</name>
    <dbReference type="NCBI Taxonomy" id="2997339"/>
    <lineage>
        <taxon>Bacteria</taxon>
        <taxon>Bacillati</taxon>
        <taxon>Actinomycetota</taxon>
        <taxon>Thermoleophilia</taxon>
        <taxon>Solirubrobacterales</taxon>
        <taxon>Paraconexibacteraceae</taxon>
        <taxon>Paraconexibacter</taxon>
    </lineage>
</organism>